<name>A0A0B0IPS0_9BACI</name>
<organism evidence="10 11">
    <name type="scientific">Halalkalibacter okhensis</name>
    <dbReference type="NCBI Taxonomy" id="333138"/>
    <lineage>
        <taxon>Bacteria</taxon>
        <taxon>Bacillati</taxon>
        <taxon>Bacillota</taxon>
        <taxon>Bacilli</taxon>
        <taxon>Bacillales</taxon>
        <taxon>Bacillaceae</taxon>
        <taxon>Halalkalibacter</taxon>
    </lineage>
</organism>
<proteinExistence type="inferred from homology"/>
<evidence type="ECO:0000313" key="10">
    <source>
        <dbReference type="EMBL" id="KHF41676.1"/>
    </source>
</evidence>
<protein>
    <submittedName>
        <fullName evidence="10">Multidrug ABC transporter permease</fullName>
    </submittedName>
</protein>
<dbReference type="Gene3D" id="3.40.1710.10">
    <property type="entry name" value="abc type-2 transporter like domain"/>
    <property type="match status" value="1"/>
</dbReference>
<feature type="transmembrane region" description="Helical" evidence="8">
    <location>
        <begin position="20"/>
        <end position="41"/>
    </location>
</feature>
<dbReference type="OrthoDB" id="3078158at2"/>
<feature type="transmembrane region" description="Helical" evidence="8">
    <location>
        <begin position="224"/>
        <end position="247"/>
    </location>
</feature>
<dbReference type="PANTHER" id="PTHR30294">
    <property type="entry name" value="MEMBRANE COMPONENT OF ABC TRANSPORTER YHHJ-RELATED"/>
    <property type="match status" value="1"/>
</dbReference>
<evidence type="ECO:0000313" key="11">
    <source>
        <dbReference type="Proteomes" id="UP000030832"/>
    </source>
</evidence>
<comment type="caution">
    <text evidence="10">The sequence shown here is derived from an EMBL/GenBank/DDBJ whole genome shotgun (WGS) entry which is preliminary data.</text>
</comment>
<keyword evidence="3" id="KW-0813">Transport</keyword>
<dbReference type="PANTHER" id="PTHR30294:SF29">
    <property type="entry name" value="MULTIDRUG ABC TRANSPORTER PERMEASE YBHS-RELATED"/>
    <property type="match status" value="1"/>
</dbReference>
<evidence type="ECO:0000256" key="5">
    <source>
        <dbReference type="ARBA" id="ARBA00022692"/>
    </source>
</evidence>
<evidence type="ECO:0000256" key="4">
    <source>
        <dbReference type="ARBA" id="ARBA00022475"/>
    </source>
</evidence>
<dbReference type="Pfam" id="PF12698">
    <property type="entry name" value="ABC2_membrane_3"/>
    <property type="match status" value="1"/>
</dbReference>
<comment type="subcellular location">
    <subcellularLocation>
        <location evidence="1">Cell membrane</location>
        <topology evidence="1">Multi-pass membrane protein</topology>
    </subcellularLocation>
</comment>
<dbReference type="GO" id="GO:0005886">
    <property type="term" value="C:plasma membrane"/>
    <property type="evidence" value="ECO:0007669"/>
    <property type="project" value="UniProtKB-SubCell"/>
</dbReference>
<keyword evidence="4" id="KW-1003">Cell membrane</keyword>
<keyword evidence="7 8" id="KW-0472">Membrane</keyword>
<dbReference type="eggNOG" id="COG0842">
    <property type="taxonomic scope" value="Bacteria"/>
</dbReference>
<evidence type="ECO:0000256" key="1">
    <source>
        <dbReference type="ARBA" id="ARBA00004651"/>
    </source>
</evidence>
<dbReference type="PROSITE" id="PS51012">
    <property type="entry name" value="ABC_TM2"/>
    <property type="match status" value="1"/>
</dbReference>
<evidence type="ECO:0000256" key="2">
    <source>
        <dbReference type="ARBA" id="ARBA00007783"/>
    </source>
</evidence>
<dbReference type="InterPro" id="IPR013525">
    <property type="entry name" value="ABC2_TM"/>
</dbReference>
<dbReference type="Proteomes" id="UP000030832">
    <property type="component" value="Unassembled WGS sequence"/>
</dbReference>
<reference evidence="10 11" key="1">
    <citation type="submission" date="2014-09" db="EMBL/GenBank/DDBJ databases">
        <title>Genome sequencing and annotation of Bacillus Okhensis strain Kh10-101T.</title>
        <authorList>
            <person name="Prakash J.S."/>
        </authorList>
    </citation>
    <scope>NUCLEOTIDE SEQUENCE [LARGE SCALE GENOMIC DNA]</scope>
    <source>
        <strain evidence="11">Kh10-101T</strain>
    </source>
</reference>
<gene>
    <name evidence="10" type="ORF">LQ50_02960</name>
</gene>
<keyword evidence="5 8" id="KW-0812">Transmembrane</keyword>
<accession>A0A0B0IPS0</accession>
<feature type="transmembrane region" description="Helical" evidence="8">
    <location>
        <begin position="338"/>
        <end position="358"/>
    </location>
</feature>
<feature type="transmembrane region" description="Helical" evidence="8">
    <location>
        <begin position="277"/>
        <end position="298"/>
    </location>
</feature>
<feature type="transmembrane region" description="Helical" evidence="8">
    <location>
        <begin position="304"/>
        <end position="331"/>
    </location>
</feature>
<feature type="transmembrane region" description="Helical" evidence="8">
    <location>
        <begin position="399"/>
        <end position="417"/>
    </location>
</feature>
<comment type="similarity">
    <text evidence="2">Belongs to the ABC-2 integral membrane protein family.</text>
</comment>
<keyword evidence="11" id="KW-1185">Reference proteome</keyword>
<evidence type="ECO:0000259" key="9">
    <source>
        <dbReference type="PROSITE" id="PS51012"/>
    </source>
</evidence>
<dbReference type="STRING" id="333138.LQ50_02960"/>
<dbReference type="RefSeq" id="WP_034625875.1">
    <property type="nucleotide sequence ID" value="NZ_JRJU01000002.1"/>
</dbReference>
<evidence type="ECO:0000256" key="3">
    <source>
        <dbReference type="ARBA" id="ARBA00022448"/>
    </source>
</evidence>
<feature type="domain" description="ABC transmembrane type-2" evidence="9">
    <location>
        <begin position="165"/>
        <end position="420"/>
    </location>
</feature>
<evidence type="ECO:0000256" key="8">
    <source>
        <dbReference type="SAM" id="Phobius"/>
    </source>
</evidence>
<dbReference type="InterPro" id="IPR051449">
    <property type="entry name" value="ABC-2_transporter_component"/>
</dbReference>
<dbReference type="GO" id="GO:0140359">
    <property type="term" value="F:ABC-type transporter activity"/>
    <property type="evidence" value="ECO:0007669"/>
    <property type="project" value="InterPro"/>
</dbReference>
<keyword evidence="6 8" id="KW-1133">Transmembrane helix</keyword>
<sequence>MLDFLKKDLLLMFRNRTELFLLLVMPLMLIAILGFALRGLLGGDTSGIEMKVAVASYDDENQGIEHFVGTLNELGLTEETAPELHAAAKETSPHRLLVDLLEDEEFREMIEVVYMEEEKAQEALEAGELTAVLMIPDNFTYQSLNRMFLQQGEGSELDMTVAETGSLAGSIFEELIFGFVNHLNYETAISQALGGVSPVEEMEEVQLGGIETISSREPVSSFQYYTIGMAVMFVLFVGATISSRAFVEKQEHVFNRILLSGTSAFTYLSGKTLSAAVIAFIQLIILFGVSSLIFQAFSGESPSFWLGMLLISLVISICVGGFAALLTTLVIRYNSDAVSNIFSGGIITLFAFAGGSFFPMTEMPDAVRAIGNWTPNGSALVAYLQWIQTLNFDVIMEPLIRILVMTLVLLLVSVLMFPKRRSVSK</sequence>
<evidence type="ECO:0000256" key="6">
    <source>
        <dbReference type="ARBA" id="ARBA00022989"/>
    </source>
</evidence>
<dbReference type="InterPro" id="IPR047817">
    <property type="entry name" value="ABC2_TM_bact-type"/>
</dbReference>
<dbReference type="AlphaFoldDB" id="A0A0B0IPS0"/>
<dbReference type="EMBL" id="JRJU01000002">
    <property type="protein sequence ID" value="KHF41676.1"/>
    <property type="molecule type" value="Genomic_DNA"/>
</dbReference>
<evidence type="ECO:0000256" key="7">
    <source>
        <dbReference type="ARBA" id="ARBA00023136"/>
    </source>
</evidence>